<dbReference type="RefSeq" id="WP_170053720.1">
    <property type="nucleotide sequence ID" value="NZ_JABBKX010000002.1"/>
</dbReference>
<evidence type="ECO:0000259" key="3">
    <source>
        <dbReference type="SMART" id="SM00062"/>
    </source>
</evidence>
<dbReference type="AlphaFoldDB" id="A0A848EDJ7"/>
<dbReference type="PANTHER" id="PTHR35936">
    <property type="entry name" value="MEMBRANE-BOUND LYTIC MUREIN TRANSGLYCOSYLASE F"/>
    <property type="match status" value="1"/>
</dbReference>
<dbReference type="SMART" id="SM00062">
    <property type="entry name" value="PBPb"/>
    <property type="match status" value="1"/>
</dbReference>
<evidence type="ECO:0000256" key="2">
    <source>
        <dbReference type="SAM" id="SignalP"/>
    </source>
</evidence>
<keyword evidence="1 2" id="KW-0732">Signal</keyword>
<feature type="domain" description="Solute-binding protein family 3/N-terminal" evidence="3">
    <location>
        <begin position="45"/>
        <end position="281"/>
    </location>
</feature>
<protein>
    <submittedName>
        <fullName evidence="4">Transporter substrate-binding domain-containing protein</fullName>
    </submittedName>
</protein>
<organism evidence="4 5">
    <name type="scientific">Neoroseomonas marina</name>
    <dbReference type="NCBI Taxonomy" id="1232220"/>
    <lineage>
        <taxon>Bacteria</taxon>
        <taxon>Pseudomonadati</taxon>
        <taxon>Pseudomonadota</taxon>
        <taxon>Alphaproteobacteria</taxon>
        <taxon>Acetobacterales</taxon>
        <taxon>Acetobacteraceae</taxon>
        <taxon>Neoroseomonas</taxon>
    </lineage>
</organism>
<evidence type="ECO:0000256" key="1">
    <source>
        <dbReference type="ARBA" id="ARBA00022729"/>
    </source>
</evidence>
<dbReference type="Gene3D" id="3.40.190.10">
    <property type="entry name" value="Periplasmic binding protein-like II"/>
    <property type="match status" value="2"/>
</dbReference>
<accession>A0A848EDJ7</accession>
<name>A0A848EDJ7_9PROT</name>
<gene>
    <name evidence="4" type="ORF">GWK16_09795</name>
</gene>
<dbReference type="InterPro" id="IPR001638">
    <property type="entry name" value="Solute-binding_3/MltF_N"/>
</dbReference>
<sequence length="291" mass="30988">MAEVTRRSTTVAAALAASAASLLGARSAQAQGARSTWETITQTKVLRLGAPISEPFVFKDLTNSDAPGGVRIAGAVWRGLSVACAKEMADALGAELQLVETTYGNAVAGLQANQFDLIFALDGTVRRAVAVDFVPQALFMYGTAILARQGIDIATWEAINSARLRIGVPVGTTMETEIMRRAPAAQLDRFQNINEMIAALNANRVAAISSSLTGMTLASARIPNTVVTMPAPPALFPATAAIRQELDPRWRNFLTTSFGYLAFSGFVQNALNEAYAFRGVDITKLQPVVLR</sequence>
<reference evidence="4 5" key="1">
    <citation type="submission" date="2020-03" db="EMBL/GenBank/DDBJ databases">
        <authorList>
            <person name="Sun Q."/>
        </authorList>
    </citation>
    <scope>NUCLEOTIDE SEQUENCE [LARGE SCALE GENOMIC DNA]</scope>
    <source>
        <strain evidence="4 5">JC162</strain>
    </source>
</reference>
<proteinExistence type="predicted"/>
<dbReference type="PANTHER" id="PTHR35936:SF17">
    <property type="entry name" value="ARGININE-BINDING EXTRACELLULAR PROTEIN ARTP"/>
    <property type="match status" value="1"/>
</dbReference>
<keyword evidence="5" id="KW-1185">Reference proteome</keyword>
<feature type="signal peptide" evidence="2">
    <location>
        <begin position="1"/>
        <end position="30"/>
    </location>
</feature>
<evidence type="ECO:0000313" key="4">
    <source>
        <dbReference type="EMBL" id="NMJ41533.1"/>
    </source>
</evidence>
<comment type="caution">
    <text evidence="4">The sequence shown here is derived from an EMBL/GenBank/DDBJ whole genome shotgun (WGS) entry which is preliminary data.</text>
</comment>
<dbReference type="Pfam" id="PF00497">
    <property type="entry name" value="SBP_bac_3"/>
    <property type="match status" value="1"/>
</dbReference>
<feature type="chain" id="PRO_5032997778" evidence="2">
    <location>
        <begin position="31"/>
        <end position="291"/>
    </location>
</feature>
<dbReference type="EMBL" id="JABBKX010000002">
    <property type="protein sequence ID" value="NMJ41533.1"/>
    <property type="molecule type" value="Genomic_DNA"/>
</dbReference>
<evidence type="ECO:0000313" key="5">
    <source>
        <dbReference type="Proteomes" id="UP000548582"/>
    </source>
</evidence>
<dbReference type="SUPFAM" id="SSF53850">
    <property type="entry name" value="Periplasmic binding protein-like II"/>
    <property type="match status" value="1"/>
</dbReference>
<dbReference type="Proteomes" id="UP000548582">
    <property type="component" value="Unassembled WGS sequence"/>
</dbReference>